<dbReference type="Gene3D" id="3.50.50.60">
    <property type="entry name" value="FAD/NAD(P)-binding domain"/>
    <property type="match status" value="2"/>
</dbReference>
<protein>
    <submittedName>
        <fullName evidence="9">CoA-disulfide reductase</fullName>
    </submittedName>
</protein>
<evidence type="ECO:0000256" key="6">
    <source>
        <dbReference type="ARBA" id="ARBA00023284"/>
    </source>
</evidence>
<evidence type="ECO:0000256" key="4">
    <source>
        <dbReference type="ARBA" id="ARBA00022827"/>
    </source>
</evidence>
<dbReference type="Gene3D" id="3.40.250.10">
    <property type="entry name" value="Rhodanese-like domain"/>
    <property type="match status" value="1"/>
</dbReference>
<feature type="domain" description="Rhodanese" evidence="8">
    <location>
        <begin position="478"/>
        <end position="564"/>
    </location>
</feature>
<reference evidence="9 10" key="1">
    <citation type="submission" date="2018-05" db="EMBL/GenBank/DDBJ databases">
        <title>Isolation and characterization of genus Methanoculleus species and their viruses from deep sea marine sediment offshore southwestern Taiwan.</title>
        <authorList>
            <person name="Wei W.-H."/>
            <person name="Chen W.-C."/>
            <person name="Lai M.-C."/>
            <person name="Chen S.-C."/>
        </authorList>
    </citation>
    <scope>NUCLEOTIDE SEQUENCE [LARGE SCALE GENOMIC DNA]</scope>
    <source>
        <strain evidence="9 10">CWC-02</strain>
    </source>
</reference>
<dbReference type="InterPro" id="IPR016156">
    <property type="entry name" value="FAD/NAD-linked_Rdtase_dimer_sf"/>
</dbReference>
<comment type="caution">
    <text evidence="9">The sequence shown here is derived from an EMBL/GenBank/DDBJ whole genome shotgun (WGS) entry which is preliminary data.</text>
</comment>
<dbReference type="PROSITE" id="PS51257">
    <property type="entry name" value="PROKAR_LIPOPROTEIN"/>
    <property type="match status" value="1"/>
</dbReference>
<keyword evidence="5" id="KW-0560">Oxidoreductase</keyword>
<feature type="region of interest" description="Disordered" evidence="7">
    <location>
        <begin position="569"/>
        <end position="591"/>
    </location>
</feature>
<dbReference type="Proteomes" id="UP001523230">
    <property type="component" value="Unassembled WGS sequence"/>
</dbReference>
<dbReference type="GO" id="GO:0016491">
    <property type="term" value="F:oxidoreductase activity"/>
    <property type="evidence" value="ECO:0007669"/>
    <property type="project" value="UniProtKB-KW"/>
</dbReference>
<accession>A0ABD4TE27</accession>
<dbReference type="SUPFAM" id="SSF51905">
    <property type="entry name" value="FAD/NAD(P)-binding domain"/>
    <property type="match status" value="1"/>
</dbReference>
<dbReference type="PROSITE" id="PS50206">
    <property type="entry name" value="RHODANESE_3"/>
    <property type="match status" value="1"/>
</dbReference>
<dbReference type="InterPro" id="IPR036188">
    <property type="entry name" value="FAD/NAD-bd_sf"/>
</dbReference>
<evidence type="ECO:0000256" key="5">
    <source>
        <dbReference type="ARBA" id="ARBA00023002"/>
    </source>
</evidence>
<evidence type="ECO:0000256" key="3">
    <source>
        <dbReference type="ARBA" id="ARBA00022630"/>
    </source>
</evidence>
<evidence type="ECO:0000256" key="2">
    <source>
        <dbReference type="ARBA" id="ARBA00009130"/>
    </source>
</evidence>
<dbReference type="EMBL" id="QFDM01000002">
    <property type="protein sequence ID" value="MCM2466231.1"/>
    <property type="molecule type" value="Genomic_DNA"/>
</dbReference>
<dbReference type="PRINTS" id="PR00411">
    <property type="entry name" value="PNDRDTASEI"/>
</dbReference>
<dbReference type="InterPro" id="IPR036873">
    <property type="entry name" value="Rhodanese-like_dom_sf"/>
</dbReference>
<name>A0ABD4TE27_9EURY</name>
<evidence type="ECO:0000256" key="7">
    <source>
        <dbReference type="SAM" id="MobiDB-lite"/>
    </source>
</evidence>
<keyword evidence="4" id="KW-0274">FAD</keyword>
<dbReference type="PRINTS" id="PR00368">
    <property type="entry name" value="FADPNR"/>
</dbReference>
<comment type="similarity">
    <text evidence="2">Belongs to the class-III pyridine nucleotide-disulfide oxidoreductase family.</text>
</comment>
<evidence type="ECO:0000256" key="1">
    <source>
        <dbReference type="ARBA" id="ARBA00001974"/>
    </source>
</evidence>
<keyword evidence="3" id="KW-0285">Flavoprotein</keyword>
<keyword evidence="6" id="KW-0676">Redox-active center</keyword>
<dbReference type="Pfam" id="PF07992">
    <property type="entry name" value="Pyr_redox_2"/>
    <property type="match status" value="1"/>
</dbReference>
<sequence>MKVIIVGGVAGGASCAARLRRLDENAEILMVERGPYVSYANCGLPYHVGDVIEKESSLLVANEELFRAHFAVDVRTNCEAIAVSPDKKTVDLRDLVTGEVTTHPYDKLVLSPGAAAVHPPLPGIDLPGIFHVKTVPDAREIHEWLEKGTAFLSGMDRYSGFQTLRPKTRAVVVGGGFIGIEMAENLVQRGFEVTLLQKPDQVLKPLDREFARVVEAFMRSHGVNVMHGDRVVGFKQAEHGAISVETDSGKTYVGDVVILAIGVRPETTLAKMAGLAIGKLGGIRVDEHMRTSNPDIFAVGDAVEVKDYVTGEWSLIPLAGPANRQGRIAADVIAGRDSRYRGTQGTSIIGLFGAAVAWVGPSERTLNEIGDTDYEKIYIYPNSHAGYYPQARPIAMKVIFRRSDGRLLSVQALGQDGVDKRVSVLAAMIQMGATVYDLEESELCYAPQFGSAKDPVNFAGMVAADVLRGDMPLSHWNTARNEFLLDVREPMELAVESVPGALNIPLGQLRERLDELPRDREIHVFCRSSQRAYYATRILVQNGFDAKTVSGGMLSLAHNYLFGTGGGAEPGKAVEPVEAKEEKKPMVAPAR</sequence>
<dbReference type="AlphaFoldDB" id="A0ABD4TE27"/>
<dbReference type="SMART" id="SM00450">
    <property type="entry name" value="RHOD"/>
    <property type="match status" value="1"/>
</dbReference>
<dbReference type="SUPFAM" id="SSF55424">
    <property type="entry name" value="FAD/NAD-linked reductases, dimerisation (C-terminal) domain"/>
    <property type="match status" value="1"/>
</dbReference>
<organism evidence="9 10">
    <name type="scientific">Methanoculleus oceani</name>
    <dbReference type="NCBI Taxonomy" id="2184756"/>
    <lineage>
        <taxon>Archaea</taxon>
        <taxon>Methanobacteriati</taxon>
        <taxon>Methanobacteriota</taxon>
        <taxon>Stenosarchaea group</taxon>
        <taxon>Methanomicrobia</taxon>
        <taxon>Methanomicrobiales</taxon>
        <taxon>Methanomicrobiaceae</taxon>
        <taxon>Methanoculleus</taxon>
    </lineage>
</organism>
<dbReference type="PANTHER" id="PTHR43429">
    <property type="entry name" value="PYRIDINE NUCLEOTIDE-DISULFIDE OXIDOREDUCTASE DOMAIN-CONTAINING"/>
    <property type="match status" value="1"/>
</dbReference>
<dbReference type="Pfam" id="PF00581">
    <property type="entry name" value="Rhodanese"/>
    <property type="match status" value="1"/>
</dbReference>
<gene>
    <name evidence="9" type="ORF">DIC75_07875</name>
</gene>
<dbReference type="InterPro" id="IPR023753">
    <property type="entry name" value="FAD/NAD-binding_dom"/>
</dbReference>
<evidence type="ECO:0000313" key="10">
    <source>
        <dbReference type="Proteomes" id="UP001523230"/>
    </source>
</evidence>
<dbReference type="RefSeq" id="WP_250987493.1">
    <property type="nucleotide sequence ID" value="NZ_QFDM01000002.1"/>
</dbReference>
<evidence type="ECO:0000313" key="9">
    <source>
        <dbReference type="EMBL" id="MCM2466231.1"/>
    </source>
</evidence>
<proteinExistence type="inferred from homology"/>
<dbReference type="InterPro" id="IPR004099">
    <property type="entry name" value="Pyr_nucl-diS_OxRdtase_dimer"/>
</dbReference>
<dbReference type="InterPro" id="IPR050260">
    <property type="entry name" value="FAD-bd_OxRdtase"/>
</dbReference>
<evidence type="ECO:0000259" key="8">
    <source>
        <dbReference type="PROSITE" id="PS50206"/>
    </source>
</evidence>
<dbReference type="SUPFAM" id="SSF52821">
    <property type="entry name" value="Rhodanese/Cell cycle control phosphatase"/>
    <property type="match status" value="1"/>
</dbReference>
<dbReference type="PANTHER" id="PTHR43429:SF1">
    <property type="entry name" value="NAD(P)H SULFUR OXIDOREDUCTASE (COA-DEPENDENT)"/>
    <property type="match status" value="1"/>
</dbReference>
<dbReference type="InterPro" id="IPR001763">
    <property type="entry name" value="Rhodanese-like_dom"/>
</dbReference>
<dbReference type="Pfam" id="PF02852">
    <property type="entry name" value="Pyr_redox_dim"/>
    <property type="match status" value="1"/>
</dbReference>
<comment type="cofactor">
    <cofactor evidence="1">
        <name>FAD</name>
        <dbReference type="ChEBI" id="CHEBI:57692"/>
    </cofactor>
</comment>
<keyword evidence="10" id="KW-1185">Reference proteome</keyword>
<feature type="compositionally biased region" description="Basic and acidic residues" evidence="7">
    <location>
        <begin position="575"/>
        <end position="585"/>
    </location>
</feature>